<dbReference type="AlphaFoldDB" id="A0A7C4JKD5"/>
<dbReference type="SUPFAM" id="SSF52540">
    <property type="entry name" value="P-loop containing nucleoside triphosphate hydrolases"/>
    <property type="match status" value="1"/>
</dbReference>
<feature type="domain" description="CobQ/CobB/MinD/ParA nucleotide binding" evidence="1">
    <location>
        <begin position="13"/>
        <end position="239"/>
    </location>
</feature>
<dbReference type="EMBL" id="DTCK01000042">
    <property type="protein sequence ID" value="HGQ36577.1"/>
    <property type="molecule type" value="Genomic_DNA"/>
</dbReference>
<protein>
    <submittedName>
        <fullName evidence="3">ATP-binding protein</fullName>
    </submittedName>
</protein>
<evidence type="ECO:0000313" key="3">
    <source>
        <dbReference type="EMBL" id="HGQ65096.1"/>
    </source>
</evidence>
<dbReference type="EMBL" id="DTBD01000070">
    <property type="protein sequence ID" value="HGQ65096.1"/>
    <property type="molecule type" value="Genomic_DNA"/>
</dbReference>
<dbReference type="InterPro" id="IPR014433">
    <property type="entry name" value="CooC"/>
</dbReference>
<dbReference type="InterPro" id="IPR050625">
    <property type="entry name" value="ParA/MinD_ATPase"/>
</dbReference>
<dbReference type="GO" id="GO:0005829">
    <property type="term" value="C:cytosol"/>
    <property type="evidence" value="ECO:0007669"/>
    <property type="project" value="TreeGrafter"/>
</dbReference>
<dbReference type="GO" id="GO:0016887">
    <property type="term" value="F:ATP hydrolysis activity"/>
    <property type="evidence" value="ECO:0007669"/>
    <property type="project" value="TreeGrafter"/>
</dbReference>
<dbReference type="InterPro" id="IPR002586">
    <property type="entry name" value="CobQ/CobB/MinD/ParA_Nub-bd_dom"/>
</dbReference>
<keyword evidence="3" id="KW-0067">ATP-binding</keyword>
<evidence type="ECO:0000259" key="1">
    <source>
        <dbReference type="Pfam" id="PF01656"/>
    </source>
</evidence>
<accession>A0A7C4JKD5</accession>
<proteinExistence type="predicted"/>
<dbReference type="Gene3D" id="3.40.50.300">
    <property type="entry name" value="P-loop containing nucleotide triphosphate hydrolases"/>
    <property type="match status" value="1"/>
</dbReference>
<comment type="caution">
    <text evidence="3">The sequence shown here is derived from an EMBL/GenBank/DDBJ whole genome shotgun (WGS) entry which is preliminary data.</text>
</comment>
<dbReference type="GO" id="GO:0009898">
    <property type="term" value="C:cytoplasmic side of plasma membrane"/>
    <property type="evidence" value="ECO:0007669"/>
    <property type="project" value="TreeGrafter"/>
</dbReference>
<dbReference type="PANTHER" id="PTHR43384:SF7">
    <property type="entry name" value="CARBON-MONOXIDE DEHYDROGENASE ACCESSORY PROTEIN"/>
    <property type="match status" value="1"/>
</dbReference>
<sequence length="265" mass="29363">MADEEPKLRRPFIASISGKGGSGKTTLTALLLKTLLENDADDTVLVVDADPATNLPDVLSIKIVKTIGDVAEEFRRKTTDLSELGVDKFSILNYWILRDCLLESERFDFIAMGRGEGEGCYCFINSLLTKILASIIKNYTVVLMDMEAGLEHLNRRVDRNVNTIVVVVDPSVMSIRTAERIIKISSEVNINPEKFYVVGNRVSQDLADKVKRYLGSLGYEYAGTIPMDETILRYSVEGRSLLELPKDSKAVEAARGIAKNIGLID</sequence>
<dbReference type="PIRSF" id="PIRSF005647">
    <property type="entry name" value="CooC"/>
    <property type="match status" value="1"/>
</dbReference>
<dbReference type="InterPro" id="IPR027417">
    <property type="entry name" value="P-loop_NTPase"/>
</dbReference>
<dbReference type="PANTHER" id="PTHR43384">
    <property type="entry name" value="SEPTUM SITE-DETERMINING PROTEIN MIND HOMOLOG, CHLOROPLASTIC-RELATED"/>
    <property type="match status" value="1"/>
</dbReference>
<dbReference type="Pfam" id="PF01656">
    <property type="entry name" value="CbiA"/>
    <property type="match status" value="1"/>
</dbReference>
<dbReference type="GO" id="GO:0005524">
    <property type="term" value="F:ATP binding"/>
    <property type="evidence" value="ECO:0007669"/>
    <property type="project" value="UniProtKB-KW"/>
</dbReference>
<evidence type="ECO:0000313" key="2">
    <source>
        <dbReference type="EMBL" id="HGQ36577.1"/>
    </source>
</evidence>
<gene>
    <name evidence="3" type="ORF">ENU08_07625</name>
    <name evidence="2" type="ORF">ENU41_07910</name>
</gene>
<organism evidence="3">
    <name type="scientific">Ignisphaera aggregans</name>
    <dbReference type="NCBI Taxonomy" id="334771"/>
    <lineage>
        <taxon>Archaea</taxon>
        <taxon>Thermoproteota</taxon>
        <taxon>Thermoprotei</taxon>
        <taxon>Desulfurococcales</taxon>
        <taxon>Desulfurococcaceae</taxon>
        <taxon>Ignisphaera</taxon>
    </lineage>
</organism>
<reference evidence="3" key="1">
    <citation type="journal article" date="2020" name="mSystems">
        <title>Genome- and Community-Level Interaction Insights into Carbon Utilization and Element Cycling Functions of Hydrothermarchaeota in Hydrothermal Sediment.</title>
        <authorList>
            <person name="Zhou Z."/>
            <person name="Liu Y."/>
            <person name="Xu W."/>
            <person name="Pan J."/>
            <person name="Luo Z.H."/>
            <person name="Li M."/>
        </authorList>
    </citation>
    <scope>NUCLEOTIDE SEQUENCE [LARGE SCALE GENOMIC DNA]</scope>
    <source>
        <strain evidence="3">SpSt-637</strain>
        <strain evidence="2">SpSt-667</strain>
    </source>
</reference>
<name>A0A7C4JKD5_9CREN</name>
<dbReference type="GO" id="GO:0051782">
    <property type="term" value="P:negative regulation of cell division"/>
    <property type="evidence" value="ECO:0007669"/>
    <property type="project" value="TreeGrafter"/>
</dbReference>
<keyword evidence="3" id="KW-0547">Nucleotide-binding</keyword>